<name>A0A8S3CXE4_9BILA</name>
<dbReference type="Proteomes" id="UP000676336">
    <property type="component" value="Unassembled WGS sequence"/>
</dbReference>
<feature type="region of interest" description="Disordered" evidence="1">
    <location>
        <begin position="1"/>
        <end position="47"/>
    </location>
</feature>
<evidence type="ECO:0000313" key="2">
    <source>
        <dbReference type="EMBL" id="CAF4961130.1"/>
    </source>
</evidence>
<comment type="caution">
    <text evidence="2">The sequence shown here is derived from an EMBL/GenBank/DDBJ whole genome shotgun (WGS) entry which is preliminary data.</text>
</comment>
<dbReference type="EMBL" id="CAJOBI010191003">
    <property type="protein sequence ID" value="CAF4961130.1"/>
    <property type="molecule type" value="Genomic_DNA"/>
</dbReference>
<protein>
    <submittedName>
        <fullName evidence="2">Uncharacterized protein</fullName>
    </submittedName>
</protein>
<reference evidence="2" key="1">
    <citation type="submission" date="2021-02" db="EMBL/GenBank/DDBJ databases">
        <authorList>
            <person name="Nowell W R."/>
        </authorList>
    </citation>
    <scope>NUCLEOTIDE SEQUENCE</scope>
</reference>
<evidence type="ECO:0000256" key="1">
    <source>
        <dbReference type="SAM" id="MobiDB-lite"/>
    </source>
</evidence>
<sequence length="47" mass="5315">RMDVDEMIQAALPQDDQTNNNNNRTIATKQKLDSTPDGTEPETKKLK</sequence>
<proteinExistence type="predicted"/>
<accession>A0A8S3CXE4</accession>
<dbReference type="AlphaFoldDB" id="A0A8S3CXE4"/>
<feature type="non-terminal residue" evidence="2">
    <location>
        <position position="1"/>
    </location>
</feature>
<evidence type="ECO:0000313" key="3">
    <source>
        <dbReference type="Proteomes" id="UP000676336"/>
    </source>
</evidence>
<gene>
    <name evidence="2" type="ORF">SMN809_LOCUS54618</name>
</gene>
<organism evidence="2 3">
    <name type="scientific">Rotaria magnacalcarata</name>
    <dbReference type="NCBI Taxonomy" id="392030"/>
    <lineage>
        <taxon>Eukaryota</taxon>
        <taxon>Metazoa</taxon>
        <taxon>Spiralia</taxon>
        <taxon>Gnathifera</taxon>
        <taxon>Rotifera</taxon>
        <taxon>Eurotatoria</taxon>
        <taxon>Bdelloidea</taxon>
        <taxon>Philodinida</taxon>
        <taxon>Philodinidae</taxon>
        <taxon>Rotaria</taxon>
    </lineage>
</organism>